<dbReference type="Gene3D" id="1.10.530.10">
    <property type="match status" value="1"/>
</dbReference>
<comment type="caution">
    <text evidence="1">The sequence shown here is derived from an EMBL/GenBank/DDBJ whole genome shotgun (WGS) entry which is preliminary data.</text>
</comment>
<dbReference type="InterPro" id="IPR023346">
    <property type="entry name" value="Lysozyme-like_dom_sf"/>
</dbReference>
<evidence type="ECO:0000313" key="1">
    <source>
        <dbReference type="EMBL" id="ENV60985.1"/>
    </source>
</evidence>
<dbReference type="Proteomes" id="UP000018433">
    <property type="component" value="Unassembled WGS sequence"/>
</dbReference>
<dbReference type="SUPFAM" id="SSF53955">
    <property type="entry name" value="Lysozyme-like"/>
    <property type="match status" value="1"/>
</dbReference>
<dbReference type="RefSeq" id="WP_004943355.1">
    <property type="nucleotide sequence ID" value="NZ_KB849643.1"/>
</dbReference>
<accession>A0ABP2U833</accession>
<gene>
    <name evidence="1" type="ORF">F950_00230</name>
</gene>
<organism evidence="1 2">
    <name type="scientific">Acinetobacter soli NIPH 2899</name>
    <dbReference type="NCBI Taxonomy" id="1217677"/>
    <lineage>
        <taxon>Bacteria</taxon>
        <taxon>Pseudomonadati</taxon>
        <taxon>Pseudomonadota</taxon>
        <taxon>Gammaproteobacteria</taxon>
        <taxon>Moraxellales</taxon>
        <taxon>Moraxellaceae</taxon>
        <taxon>Acinetobacter</taxon>
    </lineage>
</organism>
<dbReference type="EMBL" id="APPV01000006">
    <property type="protein sequence ID" value="ENV60985.1"/>
    <property type="molecule type" value="Genomic_DNA"/>
</dbReference>
<proteinExistence type="predicted"/>
<name>A0ABP2U833_9GAMM</name>
<protein>
    <recommendedName>
        <fullName evidence="3">Phage tail lysozyme domain-containing protein</fullName>
    </recommendedName>
</protein>
<reference evidence="1 2" key="1">
    <citation type="submission" date="2013-02" db="EMBL/GenBank/DDBJ databases">
        <title>The Genome Sequence of Acinetobacter soli NIPH 2899.</title>
        <authorList>
            <consortium name="The Broad Institute Genome Sequencing Platform"/>
            <consortium name="The Broad Institute Genome Sequencing Center for Infectious Disease"/>
            <person name="Cerqueira G."/>
            <person name="Feldgarden M."/>
            <person name="Courvalin P."/>
            <person name="Perichon B."/>
            <person name="Grillot-Courvalin C."/>
            <person name="Clermont D."/>
            <person name="Rocha E."/>
            <person name="Yoon E.-J."/>
            <person name="Nemec A."/>
            <person name="Walker B."/>
            <person name="Young S.K."/>
            <person name="Zeng Q."/>
            <person name="Gargeya S."/>
            <person name="Fitzgerald M."/>
            <person name="Haas B."/>
            <person name="Abouelleil A."/>
            <person name="Alvarado L."/>
            <person name="Arachchi H.M."/>
            <person name="Berlin A.M."/>
            <person name="Chapman S.B."/>
            <person name="Dewar J."/>
            <person name="Goldberg J."/>
            <person name="Griggs A."/>
            <person name="Gujja S."/>
            <person name="Hansen M."/>
            <person name="Howarth C."/>
            <person name="Imamovic A."/>
            <person name="Larimer J."/>
            <person name="McCowan C."/>
            <person name="Murphy C."/>
            <person name="Neiman D."/>
            <person name="Pearson M."/>
            <person name="Priest M."/>
            <person name="Roberts A."/>
            <person name="Saif S."/>
            <person name="Shea T."/>
            <person name="Sisk P."/>
            <person name="Sykes S."/>
            <person name="Wortman J."/>
            <person name="Nusbaum C."/>
            <person name="Birren B."/>
        </authorList>
    </citation>
    <scope>NUCLEOTIDE SEQUENCE [LARGE SCALE GENOMIC DNA]</scope>
    <source>
        <strain evidence="1 2">NIPH 2899</strain>
    </source>
</reference>
<sequence length="881" mass="95706">MDILADDELSLNQDDPRYKPKSQRGSIADGVLGGVSGIAMGTIEVATSPDALLRNDKKAAALRAQNLTIFKPDDLGSVGEFTYGLTKDFTRIGWNAINTIGTGGIAGLTLNSGLFGYQTFEAEKADLLNKGADIQTARTGGAIKGVTDALGFAIPTHGVSKSVIADAVATTAISTAAGSAGDYIEGSYLDNNKIKKIAQYGEALKENATSPSTLAANSGMALLLNLWANKGRLRQDQVREHSNVDAMNDAAHIQANVEHAESVNPFSPTNAKEANSHFAALDSAMESALNDELVSLKAPVAGAPKVPKEITKPLNSVISGTPKGLSRPDPISTEKHTAQAITNPILDKKPWAKIIAQEASKRSINPVDALIISHLETGGTFDPKIQPKDRKGNLLSSATGLFQTLDSTFARMGGKNKFDGNDQIKAGLNYYEHNAKVFRDQFKRDPNGIELYYMHFFGEGGGPVFLKAKDNELFVDVATRWSKGTEKKTAKQIAEGITASHKFNGMTIGQVKAKYQNRWNEIAKQYDGIGSGPAVDEFIAMRGSDSEFPEFESDIAAPPTYKSQSDAEIEAMPFVFSTDEHSTKSLMEEFEALSSPLTKEDLEYIKTTAHYQYSNGDTYRTPYVEPQVNLSGFGNSATRTLDTLDSELQQMMQDQQDRSKNSRFVSESMDSRNIDMNILESNSNNQQNSIIAAGDDWIPTRSQNYLKRERPTDDGGIIQELHNNTSNTTFQRQINQDGTITPVKATRNGIDLFAHPANGKADSPELTAVQHKATQALEREFWKPGKSKVDGAPDLTKSSKGEYGAFTDTADGREAVSILEADPDMEVTFTRLDENGNEEIVTMSSRDLLDYVKEQEEIAKDEIQAVKALASCALRFGSEAA</sequence>
<keyword evidence="2" id="KW-1185">Reference proteome</keyword>
<evidence type="ECO:0008006" key="3">
    <source>
        <dbReference type="Google" id="ProtNLM"/>
    </source>
</evidence>
<evidence type="ECO:0000313" key="2">
    <source>
        <dbReference type="Proteomes" id="UP000018433"/>
    </source>
</evidence>